<evidence type="ECO:0000256" key="3">
    <source>
        <dbReference type="ARBA" id="ARBA00022544"/>
    </source>
</evidence>
<feature type="domain" description="Spore germination GerAC-like C-terminal" evidence="9">
    <location>
        <begin position="283"/>
        <end position="445"/>
    </location>
</feature>
<dbReference type="InterPro" id="IPR008844">
    <property type="entry name" value="Spore_GerAC-like"/>
</dbReference>
<feature type="compositionally biased region" description="Basic and acidic residues" evidence="8">
    <location>
        <begin position="211"/>
        <end position="221"/>
    </location>
</feature>
<evidence type="ECO:0000256" key="5">
    <source>
        <dbReference type="ARBA" id="ARBA00023136"/>
    </source>
</evidence>
<dbReference type="GO" id="GO:0009847">
    <property type="term" value="P:spore germination"/>
    <property type="evidence" value="ECO:0007669"/>
    <property type="project" value="InterPro"/>
</dbReference>
<evidence type="ECO:0000313" key="11">
    <source>
        <dbReference type="EMBL" id="MCC2211655.1"/>
    </source>
</evidence>
<keyword evidence="7" id="KW-0449">Lipoprotein</keyword>
<dbReference type="PROSITE" id="PS51257">
    <property type="entry name" value="PROKAR_LIPOPROTEIN"/>
    <property type="match status" value="1"/>
</dbReference>
<keyword evidence="3" id="KW-0309">Germination</keyword>
<evidence type="ECO:0000256" key="8">
    <source>
        <dbReference type="SAM" id="MobiDB-lite"/>
    </source>
</evidence>
<comment type="subcellular location">
    <subcellularLocation>
        <location evidence="1">Membrane</location>
        <topology evidence="1">Lipid-anchor</topology>
    </subcellularLocation>
</comment>
<keyword evidence="12" id="KW-1185">Reference proteome</keyword>
<dbReference type="InterPro" id="IPR038501">
    <property type="entry name" value="Spore_GerAC_C_sf"/>
</dbReference>
<dbReference type="PANTHER" id="PTHR35789:SF1">
    <property type="entry name" value="SPORE GERMINATION PROTEIN B3"/>
    <property type="match status" value="1"/>
</dbReference>
<evidence type="ECO:0000259" key="10">
    <source>
        <dbReference type="Pfam" id="PF25198"/>
    </source>
</evidence>
<dbReference type="Pfam" id="PF05504">
    <property type="entry name" value="Spore_GerAC"/>
    <property type="match status" value="1"/>
</dbReference>
<dbReference type="Gene3D" id="3.30.300.210">
    <property type="entry name" value="Nutrient germinant receptor protein C, domain 3"/>
    <property type="match status" value="1"/>
</dbReference>
<name>A0AAE3E0G3_9FIRM</name>
<dbReference type="EMBL" id="JAJEQM010000022">
    <property type="protein sequence ID" value="MCC2211655.1"/>
    <property type="molecule type" value="Genomic_DNA"/>
</dbReference>
<evidence type="ECO:0000256" key="4">
    <source>
        <dbReference type="ARBA" id="ARBA00022729"/>
    </source>
</evidence>
<feature type="compositionally biased region" description="Basic and acidic residues" evidence="8">
    <location>
        <begin position="235"/>
        <end position="254"/>
    </location>
</feature>
<evidence type="ECO:0000256" key="7">
    <source>
        <dbReference type="ARBA" id="ARBA00023288"/>
    </source>
</evidence>
<feature type="compositionally biased region" description="Low complexity" evidence="8">
    <location>
        <begin position="223"/>
        <end position="234"/>
    </location>
</feature>
<evidence type="ECO:0000256" key="1">
    <source>
        <dbReference type="ARBA" id="ARBA00004635"/>
    </source>
</evidence>
<dbReference type="AlphaFoldDB" id="A0AAE3E0G3"/>
<dbReference type="InterPro" id="IPR046953">
    <property type="entry name" value="Spore_GerAC-like_C"/>
</dbReference>
<comment type="similarity">
    <text evidence="2">Belongs to the GerABKC lipoprotein family.</text>
</comment>
<dbReference type="InterPro" id="IPR057336">
    <property type="entry name" value="GerAC_N"/>
</dbReference>
<accession>A0AAE3E0G3</accession>
<feature type="region of interest" description="Disordered" evidence="8">
    <location>
        <begin position="203"/>
        <end position="254"/>
    </location>
</feature>
<dbReference type="PANTHER" id="PTHR35789">
    <property type="entry name" value="SPORE GERMINATION PROTEIN B3"/>
    <property type="match status" value="1"/>
</dbReference>
<evidence type="ECO:0000259" key="9">
    <source>
        <dbReference type="Pfam" id="PF05504"/>
    </source>
</evidence>
<keyword evidence="4" id="KW-0732">Signal</keyword>
<evidence type="ECO:0000256" key="6">
    <source>
        <dbReference type="ARBA" id="ARBA00023139"/>
    </source>
</evidence>
<sequence>MSRIRIIITIIVVVLTTLLTGCTGKEPNEIAYVVALGIDSTDDDNYKITIQYANTTQISGGASESGGKAGSEIVDNVTIEAPNIYAGVGLANNIVSKSFSMSHAKLIVFSKEIAEKGVKDMIETLVRSEEIRPDVFIAVANTTANDYLTSVNPEMEVNPAQYYQLIYQKNQLVGIPDGQLREFFTGLYTDNYDSILPVAGVIEGSGGNSQNDDKGQSKDGQNEGSEGSSESLDSFESKSSNEKDENEKEKDAEKNTSKYEYDIKNYIGGETTIEKKNKAEAIGAAVFEKDKMVGELGEVETEICKMLKGDYTYSYLTYYNNDTPDIPITVKTTQQKKPKYKIDTDKKTVDIELYIESDLYSLPADYNVENKIEDFERDVANYTSSACTEFINNFTKKYNSDILKLNEKVKYKFLTNNQYNWFKKNVGWSEYKFSVCTNFKVRRTGLIVRE</sequence>
<comment type="caution">
    <text evidence="11">The sequence shown here is derived from an EMBL/GenBank/DDBJ whole genome shotgun (WGS) entry which is preliminary data.</text>
</comment>
<gene>
    <name evidence="11" type="ORF">LKE05_12775</name>
</gene>
<organism evidence="11 12">
    <name type="scientific">Hominilimicola fabiformis</name>
    <dbReference type="NCBI Taxonomy" id="2885356"/>
    <lineage>
        <taxon>Bacteria</taxon>
        <taxon>Bacillati</taxon>
        <taxon>Bacillota</taxon>
        <taxon>Clostridia</taxon>
        <taxon>Eubacteriales</taxon>
        <taxon>Oscillospiraceae</taxon>
        <taxon>Hominilimicola</taxon>
    </lineage>
</organism>
<evidence type="ECO:0008006" key="13">
    <source>
        <dbReference type="Google" id="ProtNLM"/>
    </source>
</evidence>
<keyword evidence="6" id="KW-0564">Palmitate</keyword>
<evidence type="ECO:0000313" key="12">
    <source>
        <dbReference type="Proteomes" id="UP001198242"/>
    </source>
</evidence>
<dbReference type="Pfam" id="PF25198">
    <property type="entry name" value="Spore_GerAC_N"/>
    <property type="match status" value="1"/>
</dbReference>
<dbReference type="GO" id="GO:0016020">
    <property type="term" value="C:membrane"/>
    <property type="evidence" value="ECO:0007669"/>
    <property type="project" value="UniProtKB-SubCell"/>
</dbReference>
<reference evidence="11 12" key="1">
    <citation type="submission" date="2021-10" db="EMBL/GenBank/DDBJ databases">
        <title>Anaerobic single-cell dispensing facilitates the cultivation of human gut bacteria.</title>
        <authorList>
            <person name="Afrizal A."/>
        </authorList>
    </citation>
    <scope>NUCLEOTIDE SEQUENCE [LARGE SCALE GENOMIC DNA]</scope>
    <source>
        <strain evidence="11 12">CLA-AA-H232</strain>
    </source>
</reference>
<dbReference type="RefSeq" id="WP_308457096.1">
    <property type="nucleotide sequence ID" value="NZ_JAJEQM010000022.1"/>
</dbReference>
<dbReference type="Proteomes" id="UP001198242">
    <property type="component" value="Unassembled WGS sequence"/>
</dbReference>
<evidence type="ECO:0000256" key="2">
    <source>
        <dbReference type="ARBA" id="ARBA00007886"/>
    </source>
</evidence>
<proteinExistence type="inferred from homology"/>
<feature type="domain" description="Spore germination protein N-terminal" evidence="10">
    <location>
        <begin position="25"/>
        <end position="199"/>
    </location>
</feature>
<keyword evidence="5" id="KW-0472">Membrane</keyword>
<protein>
    <recommendedName>
        <fullName evidence="13">Germination protein Ger(X)C family</fullName>
    </recommendedName>
</protein>